<dbReference type="Gene3D" id="1.10.20.10">
    <property type="entry name" value="Histone, subunit A"/>
    <property type="match status" value="1"/>
</dbReference>
<feature type="compositionally biased region" description="Low complexity" evidence="1">
    <location>
        <begin position="1156"/>
        <end position="1180"/>
    </location>
</feature>
<feature type="compositionally biased region" description="Polar residues" evidence="1">
    <location>
        <begin position="1034"/>
        <end position="1057"/>
    </location>
</feature>
<feature type="compositionally biased region" description="Low complexity" evidence="1">
    <location>
        <begin position="1207"/>
        <end position="1221"/>
    </location>
</feature>
<feature type="region of interest" description="Disordered" evidence="1">
    <location>
        <begin position="1"/>
        <end position="45"/>
    </location>
</feature>
<feature type="region of interest" description="Disordered" evidence="1">
    <location>
        <begin position="304"/>
        <end position="821"/>
    </location>
</feature>
<feature type="compositionally biased region" description="Polar residues" evidence="1">
    <location>
        <begin position="407"/>
        <end position="420"/>
    </location>
</feature>
<feature type="compositionally biased region" description="Polar residues" evidence="1">
    <location>
        <begin position="26"/>
        <end position="40"/>
    </location>
</feature>
<dbReference type="InterPro" id="IPR009072">
    <property type="entry name" value="Histone-fold"/>
</dbReference>
<evidence type="ECO:0000313" key="3">
    <source>
        <dbReference type="Proteomes" id="UP000777438"/>
    </source>
</evidence>
<feature type="compositionally biased region" description="Basic and acidic residues" evidence="1">
    <location>
        <begin position="333"/>
        <end position="352"/>
    </location>
</feature>
<feature type="compositionally biased region" description="Basic and acidic residues" evidence="1">
    <location>
        <begin position="444"/>
        <end position="470"/>
    </location>
</feature>
<feature type="compositionally biased region" description="Low complexity" evidence="1">
    <location>
        <begin position="594"/>
        <end position="606"/>
    </location>
</feature>
<sequence length="1285" mass="139304">MASPNPDATMSRPTSGIVVPPRGVRSRTQSVSSDRPSTIAHSLMSPPLTVSPEAAFIASSAASQIVTNDHDTHAETWYDQHGIEPAGETALVSSEALLLVNNFLDQLLFNFLSVARATTLSALRPAVTEVLKPKLAKDAVNNADEELREYLGEGDEEDYVQPQGADPSRDWDLELVWKRTRLRCMVYSSLGDMEEEDEDLYMEQENLEIGADEQISAVISPAVAIFLTSVLEYMGELTLTVAGQAAYHRLRAKYQKDIKEGVSNLTDIVDRIVVEEHDMERVALDRTLGRLWRGWKKRIRSPTYDASGRPYSRSSTSHLRRDSNLTELSRTITHSDGENETKDGKSGLKDSPEAIPLPMASNDVDEIEVPGLASYSDDEDDEVEEENDTNGRRPKSLLILPLASGTGLPTPTISQPNTPDFTGRKRSNSLPTPGTSPFRAAVKRNQETSSPEKDAVEEVQDAKDVSKENEAIAESKPVDEPEPLEKKPQESLPKGKRLSKIVTDTSTASAFRRARRTPTDEHDGTYERAEIMTSSRVSVAGSVSPALSDTGGPFTLKRSNSVHSARIIEVAGPKSPSGSRSPSVDTTDRVRPASITISNHSNHSSTLSIKSNSEEPQLPKVVATVSRSAVSNTKSRSPVDRMRGSLSNAATISESEEEVESESSPKDQKTTRNYNSSPLMQSVPEVPAQRRRPQPLIGLPAQPQSSSHRKSSSGTKVTVLRTPSAPSPLPEDRAAEISRKTPTQSSWRGDKAPTSPTHSIGMVSIERSKTKDDDDDEAAPSAFAPRPIHTSGSSASSGTARLKAVRTSEENNTRSENVARNFEELIQSNQTITYTLTPENMRDMDHKRSLEQPIAHKASWKSDDKAHNRSRSSSAATDIKPHHRTTGLADEKPKGLTGSPLASKPARGSVAARDARVPGESIADFAEFIKSTGPSGDNRPAPLRSNPTGMPSPVPSEPRRMPSTGNRNRYMPRDPMADGARSGNSDLIDFLRQGPPGAPGGRVPRSVAPFRESDELSGPGGRALDASIPDIRYSQASTHATDTSMPSMHSSINSNTALLKKGGTAPTSKMFDDDDMMPKRKTRRVKDPYAIDFSDEEDDDASFVTAPKPPVKKEESLAEFLRNYEPPPEPVAPPVSQKMPKKKASAPSLIGRFTRSSSNSNSVSVPASPHVDSRSLSSRSGGKGYIPIQVNIPPGYDKYGPIDNKTASRPSMASSSGSTGRVPMKKFEPREAVSNATRTSDLAAFLRNSEPPPEPIVQAAPPKEESSTSSGLAKMFGRRKKSSMA</sequence>
<accession>A0A9P8WHQ8</accession>
<feature type="compositionally biased region" description="Basic and acidic residues" evidence="1">
    <location>
        <begin position="840"/>
        <end position="850"/>
    </location>
</feature>
<comment type="caution">
    <text evidence="2">The sequence shown here is derived from an EMBL/GenBank/DDBJ whole genome shotgun (WGS) entry which is preliminary data.</text>
</comment>
<keyword evidence="3" id="KW-1185">Reference proteome</keyword>
<reference evidence="2 3" key="1">
    <citation type="journal article" date="2021" name="Nat. Commun.">
        <title>Genetic determinants of endophytism in the Arabidopsis root mycobiome.</title>
        <authorList>
            <person name="Mesny F."/>
            <person name="Miyauchi S."/>
            <person name="Thiergart T."/>
            <person name="Pickel B."/>
            <person name="Atanasova L."/>
            <person name="Karlsson M."/>
            <person name="Huettel B."/>
            <person name="Barry K.W."/>
            <person name="Haridas S."/>
            <person name="Chen C."/>
            <person name="Bauer D."/>
            <person name="Andreopoulos W."/>
            <person name="Pangilinan J."/>
            <person name="LaButti K."/>
            <person name="Riley R."/>
            <person name="Lipzen A."/>
            <person name="Clum A."/>
            <person name="Drula E."/>
            <person name="Henrissat B."/>
            <person name="Kohler A."/>
            <person name="Grigoriev I.V."/>
            <person name="Martin F.M."/>
            <person name="Hacquard S."/>
        </authorList>
    </citation>
    <scope>NUCLEOTIDE SEQUENCE [LARGE SCALE GENOMIC DNA]</scope>
    <source>
        <strain evidence="2 3">MPI-CAGE-CH-0241</strain>
    </source>
</reference>
<feature type="compositionally biased region" description="Polar residues" evidence="1">
    <location>
        <begin position="625"/>
        <end position="636"/>
    </location>
</feature>
<feature type="region of interest" description="Disordered" evidence="1">
    <location>
        <begin position="836"/>
        <end position="1285"/>
    </location>
</feature>
<organism evidence="2 3">
    <name type="scientific">Thelonectria olida</name>
    <dbReference type="NCBI Taxonomy" id="1576542"/>
    <lineage>
        <taxon>Eukaryota</taxon>
        <taxon>Fungi</taxon>
        <taxon>Dikarya</taxon>
        <taxon>Ascomycota</taxon>
        <taxon>Pezizomycotina</taxon>
        <taxon>Sordariomycetes</taxon>
        <taxon>Hypocreomycetidae</taxon>
        <taxon>Hypocreales</taxon>
        <taxon>Nectriaceae</taxon>
        <taxon>Thelonectria</taxon>
    </lineage>
</organism>
<dbReference type="EMBL" id="JAGPYM010000001">
    <property type="protein sequence ID" value="KAH6899696.1"/>
    <property type="molecule type" value="Genomic_DNA"/>
</dbReference>
<feature type="compositionally biased region" description="Basic and acidic residues" evidence="1">
    <location>
        <begin position="476"/>
        <end position="489"/>
    </location>
</feature>
<evidence type="ECO:0008006" key="4">
    <source>
        <dbReference type="Google" id="ProtNLM"/>
    </source>
</evidence>
<evidence type="ECO:0000313" key="2">
    <source>
        <dbReference type="EMBL" id="KAH6899696.1"/>
    </source>
</evidence>
<feature type="compositionally biased region" description="Low complexity" evidence="1">
    <location>
        <begin position="790"/>
        <end position="800"/>
    </location>
</feature>
<protein>
    <recommendedName>
        <fullName evidence="4">Flo11</fullName>
    </recommendedName>
</protein>
<dbReference type="OrthoDB" id="5382203at2759"/>
<feature type="compositionally biased region" description="Low complexity" evidence="1">
    <location>
        <begin position="572"/>
        <end position="583"/>
    </location>
</feature>
<proteinExistence type="predicted"/>
<gene>
    <name evidence="2" type="ORF">B0T10DRAFT_393244</name>
</gene>
<feature type="compositionally biased region" description="Basic residues" evidence="1">
    <location>
        <begin position="1276"/>
        <end position="1285"/>
    </location>
</feature>
<feature type="compositionally biased region" description="Basic and acidic residues" evidence="1">
    <location>
        <begin position="517"/>
        <end position="530"/>
    </location>
</feature>
<evidence type="ECO:0000256" key="1">
    <source>
        <dbReference type="SAM" id="MobiDB-lite"/>
    </source>
</evidence>
<name>A0A9P8WHQ8_9HYPO</name>
<dbReference type="GO" id="GO:0046982">
    <property type="term" value="F:protein heterodimerization activity"/>
    <property type="evidence" value="ECO:0007669"/>
    <property type="project" value="InterPro"/>
</dbReference>
<feature type="compositionally biased region" description="Acidic residues" evidence="1">
    <location>
        <begin position="376"/>
        <end position="388"/>
    </location>
</feature>
<dbReference type="Proteomes" id="UP000777438">
    <property type="component" value="Unassembled WGS sequence"/>
</dbReference>
<feature type="compositionally biased region" description="Polar residues" evidence="1">
    <location>
        <begin position="1"/>
        <end position="14"/>
    </location>
</feature>
<feature type="compositionally biased region" description="Polar residues" evidence="1">
    <location>
        <begin position="671"/>
        <end position="680"/>
    </location>
</feature>
<feature type="compositionally biased region" description="Basic and acidic residues" evidence="1">
    <location>
        <begin position="730"/>
        <end position="739"/>
    </location>
</feature>